<protein>
    <submittedName>
        <fullName evidence="1">Uncharacterized protein</fullName>
    </submittedName>
</protein>
<organism evidence="1 2">
    <name type="scientific">Araneus ventricosus</name>
    <name type="common">Orbweaver spider</name>
    <name type="synonym">Epeira ventricosa</name>
    <dbReference type="NCBI Taxonomy" id="182803"/>
    <lineage>
        <taxon>Eukaryota</taxon>
        <taxon>Metazoa</taxon>
        <taxon>Ecdysozoa</taxon>
        <taxon>Arthropoda</taxon>
        <taxon>Chelicerata</taxon>
        <taxon>Arachnida</taxon>
        <taxon>Araneae</taxon>
        <taxon>Araneomorphae</taxon>
        <taxon>Entelegynae</taxon>
        <taxon>Araneoidea</taxon>
        <taxon>Araneidae</taxon>
        <taxon>Araneus</taxon>
    </lineage>
</organism>
<gene>
    <name evidence="1" type="ORF">AVEN_85416_1</name>
</gene>
<evidence type="ECO:0000313" key="1">
    <source>
        <dbReference type="EMBL" id="GBM40360.1"/>
    </source>
</evidence>
<dbReference type="Proteomes" id="UP000499080">
    <property type="component" value="Unassembled WGS sequence"/>
</dbReference>
<name>A0A4Y2FFS5_ARAVE</name>
<comment type="caution">
    <text evidence="1">The sequence shown here is derived from an EMBL/GenBank/DDBJ whole genome shotgun (WGS) entry which is preliminary data.</text>
</comment>
<evidence type="ECO:0000313" key="2">
    <source>
        <dbReference type="Proteomes" id="UP000499080"/>
    </source>
</evidence>
<accession>A0A4Y2FFS5</accession>
<sequence>MKNQIFKYSHSSSREWRFGEKNSTQVGSRFRIKTHAKQIKGWRRVLPRALPVGVRASVERETAAICVLCTGRESIVRPSGRSHSSREMNSSPHVIDLRRDALLLLENNRP</sequence>
<dbReference type="EMBL" id="BGPR01000927">
    <property type="protein sequence ID" value="GBM40360.1"/>
    <property type="molecule type" value="Genomic_DNA"/>
</dbReference>
<keyword evidence="2" id="KW-1185">Reference proteome</keyword>
<reference evidence="1 2" key="1">
    <citation type="journal article" date="2019" name="Sci. Rep.">
        <title>Orb-weaving spider Araneus ventricosus genome elucidates the spidroin gene catalogue.</title>
        <authorList>
            <person name="Kono N."/>
            <person name="Nakamura H."/>
            <person name="Ohtoshi R."/>
            <person name="Moran D.A.P."/>
            <person name="Shinohara A."/>
            <person name="Yoshida Y."/>
            <person name="Fujiwara M."/>
            <person name="Mori M."/>
            <person name="Tomita M."/>
            <person name="Arakawa K."/>
        </authorList>
    </citation>
    <scope>NUCLEOTIDE SEQUENCE [LARGE SCALE GENOMIC DNA]</scope>
</reference>
<proteinExistence type="predicted"/>
<dbReference type="AlphaFoldDB" id="A0A4Y2FFS5"/>